<dbReference type="AlphaFoldDB" id="A0AA91LW42"/>
<reference evidence="2 3" key="1">
    <citation type="submission" date="2016-12" db="EMBL/GenBank/DDBJ databases">
        <title>The new phylogeny of genus Mycobacterium.</title>
        <authorList>
            <person name="Tortoli E."/>
            <person name="Trovato A."/>
            <person name="Cirillo D.M."/>
        </authorList>
    </citation>
    <scope>NUCLEOTIDE SEQUENCE [LARGE SCALE GENOMIC DNA]</scope>
    <source>
        <strain evidence="2 3">DSM 44624</strain>
    </source>
</reference>
<dbReference type="EMBL" id="MVHM01000010">
    <property type="protein sequence ID" value="ORA36175.1"/>
    <property type="molecule type" value="Genomic_DNA"/>
</dbReference>
<keyword evidence="1" id="KW-0472">Membrane</keyword>
<keyword evidence="1" id="KW-0812">Transmembrane</keyword>
<dbReference type="Proteomes" id="UP000192441">
    <property type="component" value="Unassembled WGS sequence"/>
</dbReference>
<accession>A0AA91LW42</accession>
<organism evidence="2 3">
    <name type="scientific">Mycobacterium branderi</name>
    <dbReference type="NCBI Taxonomy" id="43348"/>
    <lineage>
        <taxon>Bacteria</taxon>
        <taxon>Bacillati</taxon>
        <taxon>Actinomycetota</taxon>
        <taxon>Actinomycetes</taxon>
        <taxon>Mycobacteriales</taxon>
        <taxon>Mycobacteriaceae</taxon>
        <taxon>Mycobacterium</taxon>
    </lineage>
</organism>
<evidence type="ECO:0000313" key="2">
    <source>
        <dbReference type="EMBL" id="ORA36175.1"/>
    </source>
</evidence>
<protein>
    <submittedName>
        <fullName evidence="2">Uncharacterized protein</fullName>
    </submittedName>
</protein>
<keyword evidence="1" id="KW-1133">Transmembrane helix</keyword>
<comment type="caution">
    <text evidence="2">The sequence shown here is derived from an EMBL/GenBank/DDBJ whole genome shotgun (WGS) entry which is preliminary data.</text>
</comment>
<feature type="transmembrane region" description="Helical" evidence="1">
    <location>
        <begin position="12"/>
        <end position="37"/>
    </location>
</feature>
<name>A0AA91LW42_9MYCO</name>
<proteinExistence type="predicted"/>
<sequence>MMLLTALRRVLNFPVSIGALVEIALLTAIPYLLVGAVVSGAYGEKLHQVQVEQGNEALLTLMASIVSWPALLFSHSCGS</sequence>
<gene>
    <name evidence="2" type="ORF">BST20_15890</name>
</gene>
<evidence type="ECO:0000256" key="1">
    <source>
        <dbReference type="SAM" id="Phobius"/>
    </source>
</evidence>
<evidence type="ECO:0000313" key="3">
    <source>
        <dbReference type="Proteomes" id="UP000192441"/>
    </source>
</evidence>